<sequence length="756" mass="81568">MARPPSIGFFPGHGNHDAAAAAAAGGGFGFNAVSRGYAPPSYQPVVGREYASSSFAAPVGVRGDYPSFAAEHGRGYAPPFFVVPGGGRGDYGDASFAAEHGRGYAPPYFVVPGGGRGDYGDASFAAELGRGYAPPSCLVPGGGRGDYGDASFAAELGRGYAPPSSLGAPLMPGHDGQRFAPAHGSFAGGPRGFLATPNHSVAMDADSHATGGGPFGSSINHHGRSYDTAPAAHALFGNASNPMHALLHILSDVPIQTITRQNSHTMFRRIKDSIAHRTGDLHIALDLEYVAAASTVTSRPHTLSDWYLSLKDYIDNGALVQIGLVLLFDTPITPRVHAYEINICIDTSEEEYSSNSVDFLVSHGHNLDEYKNTGVLEEWLFVDLIRRLPLNDDTVTWVTFHGDKDIGFIMKLALGGCRGLLPHNRSLFMLHAKDMFPVLYDCRVLAQLVILGFSGSLNKLAEFLDIQRTGEQHFAGSDALVTLGCFARILHQCAHNGVSARSGLMSGAEELQMSIRCSVPVNKSGMYPFNVTPLNYLVEAEKIYDLLNCNFVIIVVQVLVTEQQSASCADSTVLELDNDHEKLMEKLARVHRFDLQLCFMNEEAEVAYGRVWKFSVDMPDHTLALARLLASSGATHDPSRLWVTMHGSEAIACLLKSFLAPTPMPNSLNDYLSFRKSCFPYLLDLGLVTDRCSDVPMLTTGCKGGMSHLASSLGVAEDPCDVITILRCYECFRKRGLLHNFVPGVLMDRCCSMCTS</sequence>
<organism evidence="1 2">
    <name type="scientific">Avena sativa</name>
    <name type="common">Oat</name>
    <dbReference type="NCBI Taxonomy" id="4498"/>
    <lineage>
        <taxon>Eukaryota</taxon>
        <taxon>Viridiplantae</taxon>
        <taxon>Streptophyta</taxon>
        <taxon>Embryophyta</taxon>
        <taxon>Tracheophyta</taxon>
        <taxon>Spermatophyta</taxon>
        <taxon>Magnoliopsida</taxon>
        <taxon>Liliopsida</taxon>
        <taxon>Poales</taxon>
        <taxon>Poaceae</taxon>
        <taxon>BOP clade</taxon>
        <taxon>Pooideae</taxon>
        <taxon>Poodae</taxon>
        <taxon>Poeae</taxon>
        <taxon>Poeae Chloroplast Group 1 (Aveneae type)</taxon>
        <taxon>Aveninae</taxon>
        <taxon>Avena</taxon>
    </lineage>
</organism>
<reference evidence="1" key="2">
    <citation type="submission" date="2025-09" db="UniProtKB">
        <authorList>
            <consortium name="EnsemblPlants"/>
        </authorList>
    </citation>
    <scope>IDENTIFICATION</scope>
</reference>
<keyword evidence="2" id="KW-1185">Reference proteome</keyword>
<dbReference type="Proteomes" id="UP001732700">
    <property type="component" value="Chromosome 1A"/>
</dbReference>
<accession>A0ACD5TD17</accession>
<protein>
    <submittedName>
        <fullName evidence="1">Uncharacterized protein</fullName>
    </submittedName>
</protein>
<evidence type="ECO:0000313" key="2">
    <source>
        <dbReference type="Proteomes" id="UP001732700"/>
    </source>
</evidence>
<reference evidence="1" key="1">
    <citation type="submission" date="2021-05" db="EMBL/GenBank/DDBJ databases">
        <authorList>
            <person name="Scholz U."/>
            <person name="Mascher M."/>
            <person name="Fiebig A."/>
        </authorList>
    </citation>
    <scope>NUCLEOTIDE SEQUENCE [LARGE SCALE GENOMIC DNA]</scope>
</reference>
<proteinExistence type="predicted"/>
<dbReference type="EnsemblPlants" id="AVESA.00010b.r2.1AG0033030.1">
    <property type="protein sequence ID" value="AVESA.00010b.r2.1AG0033030.1.CDS"/>
    <property type="gene ID" value="AVESA.00010b.r2.1AG0033030"/>
</dbReference>
<evidence type="ECO:0000313" key="1">
    <source>
        <dbReference type="EnsemblPlants" id="AVESA.00010b.r2.1AG0033030.1.CDS"/>
    </source>
</evidence>
<name>A0ACD5TD17_AVESA</name>